<gene>
    <name evidence="3" type="ORF">SFSGTM_15300</name>
</gene>
<dbReference type="Proteomes" id="UP000463939">
    <property type="component" value="Chromosome"/>
</dbReference>
<protein>
    <submittedName>
        <fullName evidence="3">Uncharacterized protein</fullName>
    </submittedName>
</protein>
<keyword evidence="2" id="KW-0812">Transmembrane</keyword>
<evidence type="ECO:0000313" key="3">
    <source>
        <dbReference type="EMBL" id="BBP00822.1"/>
    </source>
</evidence>
<evidence type="ECO:0000256" key="1">
    <source>
        <dbReference type="ARBA" id="ARBA00007613"/>
    </source>
</evidence>
<keyword evidence="2" id="KW-1134">Transmembrane beta strand</keyword>
<evidence type="ECO:0000256" key="2">
    <source>
        <dbReference type="RuleBase" id="RU362097"/>
    </source>
</evidence>
<evidence type="ECO:0000313" key="4">
    <source>
        <dbReference type="Proteomes" id="UP000463939"/>
    </source>
</evidence>
<sequence length="432" mass="45281">MGSSSLTQWWLRFNDPLLGNLVAQAMQANTSVKSAEAALRQARALRDVAAAALLPTVGASASAQRSKSGDSDAINHFNAGLDASWEIDVFGAKRSALNASAATARASSASLGDVQVSIAAEVALSYITLRVAQARLTIARNNLASQQETQQITQWRMQAGLVTSLDVEQARAATEQTRAQLPLLQISIDQASHALAVLTGKPPAALLTVLSAVAPVPQADDNLAMSMPADTLRQRPDVRAAEFQVTAALARVSQAEAARLPSFNLGGSLGLSALTLGALTNGASVVSSLLASISMPVFDGGAIRGQIRAQQAALDQAGMAYKAVVLKALQEVENALVAIRGDRERLLHLREAAKAATNAARLARQSYDSGLVDFATVLQTQRTQLSTQDSVASATADLSADHVRLYKALGGGWIPDNNDHATSHTEQRTPLS</sequence>
<keyword evidence="2" id="KW-0449">Lipoprotein</keyword>
<keyword evidence="2" id="KW-0472">Membrane</keyword>
<name>A0A809S9C3_9PROT</name>
<comment type="similarity">
    <text evidence="1 2">Belongs to the outer membrane factor (OMF) (TC 1.B.17) family.</text>
</comment>
<dbReference type="GO" id="GO:0015562">
    <property type="term" value="F:efflux transmembrane transporter activity"/>
    <property type="evidence" value="ECO:0007669"/>
    <property type="project" value="InterPro"/>
</dbReference>
<proteinExistence type="inferred from homology"/>
<dbReference type="Gene3D" id="2.20.200.10">
    <property type="entry name" value="Outer membrane efflux proteins (OEP)"/>
    <property type="match status" value="1"/>
</dbReference>
<dbReference type="GO" id="GO:0005886">
    <property type="term" value="C:plasma membrane"/>
    <property type="evidence" value="ECO:0007669"/>
    <property type="project" value="UniProtKB-SubCell"/>
</dbReference>
<keyword evidence="4" id="KW-1185">Reference proteome</keyword>
<accession>A0A809S9C3</accession>
<organism evidence="3 4">
    <name type="scientific">Sulfuriferula nivalis</name>
    <dbReference type="NCBI Taxonomy" id="2675298"/>
    <lineage>
        <taxon>Bacteria</taxon>
        <taxon>Pseudomonadati</taxon>
        <taxon>Pseudomonadota</taxon>
        <taxon>Betaproteobacteria</taxon>
        <taxon>Nitrosomonadales</taxon>
        <taxon>Sulfuricellaceae</taxon>
        <taxon>Sulfuriferula</taxon>
    </lineage>
</organism>
<dbReference type="SUPFAM" id="SSF56954">
    <property type="entry name" value="Outer membrane efflux proteins (OEP)"/>
    <property type="match status" value="1"/>
</dbReference>
<dbReference type="Gene3D" id="1.20.1600.10">
    <property type="entry name" value="Outer membrane efflux proteins (OEP)"/>
    <property type="match status" value="1"/>
</dbReference>
<dbReference type="KEGG" id="sniv:SFSGTM_15300"/>
<dbReference type="Pfam" id="PF02321">
    <property type="entry name" value="OEP"/>
    <property type="match status" value="2"/>
</dbReference>
<dbReference type="NCBIfam" id="TIGR01845">
    <property type="entry name" value="outer_NodT"/>
    <property type="match status" value="1"/>
</dbReference>
<comment type="subcellular location">
    <subcellularLocation>
        <location evidence="2">Cell membrane</location>
        <topology evidence="2">Lipid-anchor</topology>
    </subcellularLocation>
</comment>
<reference evidence="4" key="1">
    <citation type="submission" date="2019-11" db="EMBL/GenBank/DDBJ databases">
        <title>Isolation and characterization of a novel species in the genus Sulfuriferula.</title>
        <authorList>
            <person name="Mochizuki J."/>
            <person name="Kojima H."/>
            <person name="Fukui M."/>
        </authorList>
    </citation>
    <scope>NUCLEOTIDE SEQUENCE [LARGE SCALE GENOMIC DNA]</scope>
    <source>
        <strain evidence="4">SGTM</strain>
    </source>
</reference>
<dbReference type="PANTHER" id="PTHR30203">
    <property type="entry name" value="OUTER MEMBRANE CATION EFFLUX PROTEIN"/>
    <property type="match status" value="1"/>
</dbReference>
<dbReference type="InterPro" id="IPR010131">
    <property type="entry name" value="MdtP/NodT-like"/>
</dbReference>
<keyword evidence="2" id="KW-0564">Palmitate</keyword>
<dbReference type="InterPro" id="IPR003423">
    <property type="entry name" value="OMP_efflux"/>
</dbReference>
<dbReference type="PANTHER" id="PTHR30203:SF32">
    <property type="entry name" value="CATION EFFLUX SYSTEM PROTEIN CUSC"/>
    <property type="match status" value="1"/>
</dbReference>
<dbReference type="EMBL" id="AP021881">
    <property type="protein sequence ID" value="BBP00822.1"/>
    <property type="molecule type" value="Genomic_DNA"/>
</dbReference>
<dbReference type="AlphaFoldDB" id="A0A809S9C3"/>